<keyword evidence="1" id="KW-0472">Membrane</keyword>
<gene>
    <name evidence="2" type="ORF">CROQUDRAFT_521024</name>
</gene>
<keyword evidence="1" id="KW-1133">Transmembrane helix</keyword>
<accession>A0A9P6NIV2</accession>
<proteinExistence type="predicted"/>
<evidence type="ECO:0000313" key="3">
    <source>
        <dbReference type="Proteomes" id="UP000886653"/>
    </source>
</evidence>
<reference evidence="2" key="1">
    <citation type="submission" date="2013-11" db="EMBL/GenBank/DDBJ databases">
        <title>Genome sequence of the fusiform rust pathogen reveals effectors for host alternation and coevolution with pine.</title>
        <authorList>
            <consortium name="DOE Joint Genome Institute"/>
            <person name="Smith K."/>
            <person name="Pendleton A."/>
            <person name="Kubisiak T."/>
            <person name="Anderson C."/>
            <person name="Salamov A."/>
            <person name="Aerts A."/>
            <person name="Riley R."/>
            <person name="Clum A."/>
            <person name="Lindquist E."/>
            <person name="Ence D."/>
            <person name="Campbell M."/>
            <person name="Kronenberg Z."/>
            <person name="Feau N."/>
            <person name="Dhillon B."/>
            <person name="Hamelin R."/>
            <person name="Burleigh J."/>
            <person name="Smith J."/>
            <person name="Yandell M."/>
            <person name="Nelson C."/>
            <person name="Grigoriev I."/>
            <person name="Davis J."/>
        </authorList>
    </citation>
    <scope>NUCLEOTIDE SEQUENCE</scope>
    <source>
        <strain evidence="2">G11</strain>
    </source>
</reference>
<protein>
    <submittedName>
        <fullName evidence="2">Uncharacterized protein</fullName>
    </submittedName>
</protein>
<organism evidence="2 3">
    <name type="scientific">Cronartium quercuum f. sp. fusiforme G11</name>
    <dbReference type="NCBI Taxonomy" id="708437"/>
    <lineage>
        <taxon>Eukaryota</taxon>
        <taxon>Fungi</taxon>
        <taxon>Dikarya</taxon>
        <taxon>Basidiomycota</taxon>
        <taxon>Pucciniomycotina</taxon>
        <taxon>Pucciniomycetes</taxon>
        <taxon>Pucciniales</taxon>
        <taxon>Coleosporiaceae</taxon>
        <taxon>Cronartium</taxon>
    </lineage>
</organism>
<evidence type="ECO:0000313" key="2">
    <source>
        <dbReference type="EMBL" id="KAG0146412.1"/>
    </source>
</evidence>
<keyword evidence="3" id="KW-1185">Reference proteome</keyword>
<dbReference type="Proteomes" id="UP000886653">
    <property type="component" value="Unassembled WGS sequence"/>
</dbReference>
<dbReference type="EMBL" id="MU167261">
    <property type="protein sequence ID" value="KAG0146412.1"/>
    <property type="molecule type" value="Genomic_DNA"/>
</dbReference>
<evidence type="ECO:0000256" key="1">
    <source>
        <dbReference type="SAM" id="Phobius"/>
    </source>
</evidence>
<keyword evidence="1" id="KW-0812">Transmembrane</keyword>
<dbReference type="AlphaFoldDB" id="A0A9P6NIV2"/>
<feature type="transmembrane region" description="Helical" evidence="1">
    <location>
        <begin position="117"/>
        <end position="136"/>
    </location>
</feature>
<comment type="caution">
    <text evidence="2">The sequence shown here is derived from an EMBL/GenBank/DDBJ whole genome shotgun (WGS) entry which is preliminary data.</text>
</comment>
<name>A0A9P6NIV2_9BASI</name>
<sequence length="139" mass="16052">MHCFYDNTYCSAFFRADITTNSPRIVSGVGMWATRHSGARIHLCVPPVVGITTLSDARQSNRQYSQNVVYVSNRGETRIQANAWRRTRLNSATDRKMETAPLGRAGRMRGFRGSRSNVLLFLSFYKFYMWVVRSLYRKL</sequence>